<dbReference type="Proteomes" id="UP000050384">
    <property type="component" value="Unassembled WGS sequence"/>
</dbReference>
<organism evidence="1 2">
    <name type="scientific">Pseudomonas syringae pv. spinaceae</name>
    <dbReference type="NCBI Taxonomy" id="264459"/>
    <lineage>
        <taxon>Bacteria</taxon>
        <taxon>Pseudomonadati</taxon>
        <taxon>Pseudomonadota</taxon>
        <taxon>Gammaproteobacteria</taxon>
        <taxon>Pseudomonadales</taxon>
        <taxon>Pseudomonadaceae</taxon>
        <taxon>Pseudomonas</taxon>
        <taxon>Pseudomonas syringae</taxon>
    </lineage>
</organism>
<gene>
    <name evidence="1" type="ORF">ALO94_01999</name>
</gene>
<comment type="caution">
    <text evidence="1">The sequence shown here is derived from an EMBL/GenBank/DDBJ whole genome shotgun (WGS) entry which is preliminary data.</text>
</comment>
<dbReference type="PATRIC" id="fig|264459.3.peg.3450"/>
<accession>A0A0P9ZWE3</accession>
<reference evidence="1 2" key="1">
    <citation type="submission" date="2015-09" db="EMBL/GenBank/DDBJ databases">
        <title>Genome announcement of multiple Pseudomonas syringae strains.</title>
        <authorList>
            <person name="Thakur S."/>
            <person name="Wang P.W."/>
            <person name="Gong Y."/>
            <person name="Weir B.S."/>
            <person name="Guttman D.S."/>
        </authorList>
    </citation>
    <scope>NUCLEOTIDE SEQUENCE [LARGE SCALE GENOMIC DNA]</scope>
    <source>
        <strain evidence="1 2">ICMP16929</strain>
    </source>
</reference>
<name>A0A0P9ZWE3_PSESX</name>
<evidence type="ECO:0000313" key="2">
    <source>
        <dbReference type="Proteomes" id="UP000050384"/>
    </source>
</evidence>
<protein>
    <submittedName>
        <fullName evidence="1">Uncharacterized protein</fullName>
    </submittedName>
</protein>
<sequence length="260" mass="28988">MADLLNEATLVYTRGGGDVELMVTTPAKKGSIIVEFLVQATSPETLEVLSHIGFSAAGGALGIPTLINTIKKLKNRKIVRINIDTGSPQATVVTENGDIVCDKKIAEMIGNKKIRDSLHKIIQAPLHDKPNAEFKVLDSHHHEVFMIEESRLENFNPLPAGSLEEVSIENLHISISFAQVNFDSKRGWKIVLPDGKEKSALMQDSHFLSKAKANEQAFKKGDLYEAKIRVTTTERPSRSTILYEILEITRHWVKKEDRII</sequence>
<evidence type="ECO:0000313" key="1">
    <source>
        <dbReference type="EMBL" id="KPY66145.1"/>
    </source>
</evidence>
<dbReference type="EMBL" id="LJRI01001285">
    <property type="protein sequence ID" value="KPY66145.1"/>
    <property type="molecule type" value="Genomic_DNA"/>
</dbReference>
<dbReference type="AlphaFoldDB" id="A0A0P9ZWE3"/>
<proteinExistence type="predicted"/>